<evidence type="ECO:0000313" key="8">
    <source>
        <dbReference type="EMBL" id="PPJ55421.1"/>
    </source>
</evidence>
<feature type="region of interest" description="Disordered" evidence="7">
    <location>
        <begin position="207"/>
        <end position="322"/>
    </location>
</feature>
<comment type="function">
    <text evidence="6">Component of the Mediator complex, a coactivator involved in the regulated transcription of nearly all RNA polymerase II-dependent genes. Mediator functions as a bridge to convey information from gene-specific regulatory proteins to the basal RNA polymerase II transcription machinery. Mediator is recruited to promoters by direct interactions with regulatory proteins and serves as a scaffold for the assembly of a functional preinitiation complex with RNA polymerase II and the general transcription factors.</text>
</comment>
<protein>
    <recommendedName>
        <fullName evidence="6">Mediator of RNA polymerase II transcription subunit 10</fullName>
    </recommendedName>
    <alternativeName>
        <fullName evidence="6">Mediator complex subunit 10</fullName>
    </alternativeName>
</protein>
<feature type="compositionally biased region" description="Basic and acidic residues" evidence="7">
    <location>
        <begin position="282"/>
        <end position="306"/>
    </location>
</feature>
<dbReference type="GO" id="GO:0016592">
    <property type="term" value="C:mediator complex"/>
    <property type="evidence" value="ECO:0007669"/>
    <property type="project" value="InterPro"/>
</dbReference>
<keyword evidence="9" id="KW-1185">Reference proteome</keyword>
<organism evidence="8 9">
    <name type="scientific">Cercospora berteroae</name>
    <dbReference type="NCBI Taxonomy" id="357750"/>
    <lineage>
        <taxon>Eukaryota</taxon>
        <taxon>Fungi</taxon>
        <taxon>Dikarya</taxon>
        <taxon>Ascomycota</taxon>
        <taxon>Pezizomycotina</taxon>
        <taxon>Dothideomycetes</taxon>
        <taxon>Dothideomycetidae</taxon>
        <taxon>Mycosphaerellales</taxon>
        <taxon>Mycosphaerellaceae</taxon>
        <taxon>Cercospora</taxon>
    </lineage>
</organism>
<comment type="caution">
    <text evidence="8">The sequence shown here is derived from an EMBL/GenBank/DDBJ whole genome shotgun (WGS) entry which is preliminary data.</text>
</comment>
<dbReference type="GO" id="GO:0003712">
    <property type="term" value="F:transcription coregulator activity"/>
    <property type="evidence" value="ECO:0007669"/>
    <property type="project" value="InterPro"/>
</dbReference>
<gene>
    <name evidence="6" type="primary">MED10</name>
    <name evidence="8" type="ORF">CBER1_02707</name>
</gene>
<dbReference type="EMBL" id="PNEN01000540">
    <property type="protein sequence ID" value="PPJ55421.1"/>
    <property type="molecule type" value="Genomic_DNA"/>
</dbReference>
<comment type="similarity">
    <text evidence="2 6">Belongs to the Mediator complex subunit 10 family.</text>
</comment>
<sequence length="322" mass="36243">MAATTTLDEVDKELRAIITNLYMVLCQAHEYQGPNTNQALQREMKDLLQNLKNLSQKAQLLPTHVPKDIIDYVELARNPDVYTREFVELVMKYNQEQKGRNDAYGDFHDILAQTIITGIPDMAEDVKKVAAASGRPKLLVFSVRVEEVAIKHEAVERLRSIAIAALQLLQHLDAPRYTSVWENGPPTLPKVDPEAHFSIDLGPSSPSGRYVYPHSPPSVWPSHTRNRKKRSSDAQELLPPQNDSIWKKKYRPSPTEPSAERPRPSPEPLSPPSDAGRGSFVDSKEAPEAQGRRPSKVQEPRTRRGVLEPPVARRSKIRDHGV</sequence>
<dbReference type="OrthoDB" id="337270at2759"/>
<keyword evidence="5 6" id="KW-0539">Nucleus</keyword>
<accession>A0A2S6C6R8</accession>
<dbReference type="Pfam" id="PF09748">
    <property type="entry name" value="Med10"/>
    <property type="match status" value="1"/>
</dbReference>
<proteinExistence type="inferred from homology"/>
<dbReference type="Proteomes" id="UP000237631">
    <property type="component" value="Unassembled WGS sequence"/>
</dbReference>
<name>A0A2S6C6R8_9PEZI</name>
<evidence type="ECO:0000256" key="3">
    <source>
        <dbReference type="ARBA" id="ARBA00023015"/>
    </source>
</evidence>
<feature type="compositionally biased region" description="Basic residues" evidence="7">
    <location>
        <begin position="313"/>
        <end position="322"/>
    </location>
</feature>
<evidence type="ECO:0000256" key="6">
    <source>
        <dbReference type="RuleBase" id="RU364146"/>
    </source>
</evidence>
<evidence type="ECO:0000256" key="2">
    <source>
        <dbReference type="ARBA" id="ARBA00005389"/>
    </source>
</evidence>
<comment type="subunit">
    <text evidence="6">Component of the Mediator complex.</text>
</comment>
<dbReference type="InterPro" id="IPR019145">
    <property type="entry name" value="Mediator_Med10"/>
</dbReference>
<evidence type="ECO:0000313" key="9">
    <source>
        <dbReference type="Proteomes" id="UP000237631"/>
    </source>
</evidence>
<keyword evidence="6" id="KW-0010">Activator</keyword>
<dbReference type="STRING" id="357750.A0A2S6C6R8"/>
<evidence type="ECO:0000256" key="5">
    <source>
        <dbReference type="ARBA" id="ARBA00023242"/>
    </source>
</evidence>
<reference evidence="9" key="1">
    <citation type="journal article" date="2017" name="bioRxiv">
        <title>Conservation of a gene cluster reveals novel cercosporin biosynthetic mechanisms and extends production to the genus Colletotrichum.</title>
        <authorList>
            <person name="de Jonge R."/>
            <person name="Ebert M.K."/>
            <person name="Huitt-Roehl C.R."/>
            <person name="Pal P."/>
            <person name="Suttle J.C."/>
            <person name="Spanner R.E."/>
            <person name="Neubauer J.D."/>
            <person name="Jurick W.M.II."/>
            <person name="Stott K.A."/>
            <person name="Secor G.A."/>
            <person name="Thomma B.P.H.J."/>
            <person name="Van de Peer Y."/>
            <person name="Townsend C.A."/>
            <person name="Bolton M.D."/>
        </authorList>
    </citation>
    <scope>NUCLEOTIDE SEQUENCE [LARGE SCALE GENOMIC DNA]</scope>
    <source>
        <strain evidence="9">CBS538.71</strain>
    </source>
</reference>
<keyword evidence="3 6" id="KW-0805">Transcription regulation</keyword>
<comment type="subcellular location">
    <subcellularLocation>
        <location evidence="1 6">Nucleus</location>
    </subcellularLocation>
</comment>
<evidence type="ECO:0000256" key="7">
    <source>
        <dbReference type="SAM" id="MobiDB-lite"/>
    </source>
</evidence>
<evidence type="ECO:0000256" key="1">
    <source>
        <dbReference type="ARBA" id="ARBA00004123"/>
    </source>
</evidence>
<dbReference type="GO" id="GO:0006357">
    <property type="term" value="P:regulation of transcription by RNA polymerase II"/>
    <property type="evidence" value="ECO:0007669"/>
    <property type="project" value="InterPro"/>
</dbReference>
<dbReference type="AlphaFoldDB" id="A0A2S6C6R8"/>
<keyword evidence="4 6" id="KW-0804">Transcription</keyword>
<evidence type="ECO:0000256" key="4">
    <source>
        <dbReference type="ARBA" id="ARBA00023163"/>
    </source>
</evidence>